<reference evidence="5 6" key="1">
    <citation type="journal article" date="2024" name="Ann. Entomol. Soc. Am.">
        <title>Genomic analyses of the southern and eastern yellowjacket wasps (Hymenoptera: Vespidae) reveal evolutionary signatures of social life.</title>
        <authorList>
            <person name="Catto M.A."/>
            <person name="Caine P.B."/>
            <person name="Orr S.E."/>
            <person name="Hunt B.G."/>
            <person name="Goodisman M.A.D."/>
        </authorList>
    </citation>
    <scope>NUCLEOTIDE SEQUENCE [LARGE SCALE GENOMIC DNA]</scope>
    <source>
        <strain evidence="5">233</strain>
        <tissue evidence="5">Head and thorax</tissue>
    </source>
</reference>
<evidence type="ECO:0000256" key="3">
    <source>
        <dbReference type="SAM" id="Coils"/>
    </source>
</evidence>
<dbReference type="InterPro" id="IPR008555">
    <property type="entry name" value="SIKE"/>
</dbReference>
<keyword evidence="6" id="KW-1185">Reference proteome</keyword>
<comment type="caution">
    <text evidence="5">The sequence shown here is derived from an EMBL/GenBank/DDBJ whole genome shotgun (WGS) entry which is preliminary data.</text>
</comment>
<sequence length="269" mass="30929">MHIYNNEQEEEKHNYYQGLRRNSRSSRPPLYIRNSIRNGKLIASASVPCPRQSYDLGIRVARMHQPKMSLTVQQIILDAKKLVIRISDHENAADNLISDMESVHSQIDNMKQYQEAVDILNTEAKQTPHVQLITGIQRENRHLLEIHAENKELRNALEDHQNALELIMSKYRQQIASLMRLSKTDSSSLHNTKYANIITRQAEKINEMAAVMKTAASLDEEKECKEMEAFHCLKKENDGLREVLNIANKFGSLSKDISVENKTIQTDPL</sequence>
<gene>
    <name evidence="5" type="ORF">V1478_015076</name>
</gene>
<dbReference type="PANTHER" id="PTHR12186:SF2">
    <property type="entry name" value="FGFR1 ONCOGENE PARTNER 2 HOMOLOG"/>
    <property type="match status" value="1"/>
</dbReference>
<evidence type="ECO:0000256" key="2">
    <source>
        <dbReference type="ARBA" id="ARBA00023054"/>
    </source>
</evidence>
<dbReference type="Pfam" id="PF05769">
    <property type="entry name" value="SIKE"/>
    <property type="match status" value="1"/>
</dbReference>
<dbReference type="PANTHER" id="PTHR12186">
    <property type="entry name" value="SIKE FAMILY MEMBER"/>
    <property type="match status" value="1"/>
</dbReference>
<dbReference type="AlphaFoldDB" id="A0ABD2A426"/>
<evidence type="ECO:0000313" key="6">
    <source>
        <dbReference type="Proteomes" id="UP001607302"/>
    </source>
</evidence>
<feature type="region of interest" description="Disordered" evidence="4">
    <location>
        <begin position="1"/>
        <end position="28"/>
    </location>
</feature>
<protein>
    <submittedName>
        <fullName evidence="5">FGFR1 oncogene partner 2 isoform X2</fullName>
    </submittedName>
</protein>
<feature type="coiled-coil region" evidence="3">
    <location>
        <begin position="136"/>
        <end position="170"/>
    </location>
</feature>
<evidence type="ECO:0000256" key="1">
    <source>
        <dbReference type="ARBA" id="ARBA00005537"/>
    </source>
</evidence>
<dbReference type="EMBL" id="JAUDFV010000155">
    <property type="protein sequence ID" value="KAL2715378.1"/>
    <property type="molecule type" value="Genomic_DNA"/>
</dbReference>
<proteinExistence type="inferred from homology"/>
<evidence type="ECO:0000313" key="5">
    <source>
        <dbReference type="EMBL" id="KAL2715378.1"/>
    </source>
</evidence>
<organism evidence="5 6">
    <name type="scientific">Vespula squamosa</name>
    <name type="common">Southern yellow jacket</name>
    <name type="synonym">Wasp</name>
    <dbReference type="NCBI Taxonomy" id="30214"/>
    <lineage>
        <taxon>Eukaryota</taxon>
        <taxon>Metazoa</taxon>
        <taxon>Ecdysozoa</taxon>
        <taxon>Arthropoda</taxon>
        <taxon>Hexapoda</taxon>
        <taxon>Insecta</taxon>
        <taxon>Pterygota</taxon>
        <taxon>Neoptera</taxon>
        <taxon>Endopterygota</taxon>
        <taxon>Hymenoptera</taxon>
        <taxon>Apocrita</taxon>
        <taxon>Aculeata</taxon>
        <taxon>Vespoidea</taxon>
        <taxon>Vespidae</taxon>
        <taxon>Vespinae</taxon>
        <taxon>Vespula</taxon>
    </lineage>
</organism>
<dbReference type="Proteomes" id="UP001607302">
    <property type="component" value="Unassembled WGS sequence"/>
</dbReference>
<comment type="similarity">
    <text evidence="1">Belongs to the SIKE family.</text>
</comment>
<evidence type="ECO:0000256" key="4">
    <source>
        <dbReference type="SAM" id="MobiDB-lite"/>
    </source>
</evidence>
<keyword evidence="2 3" id="KW-0175">Coiled coil</keyword>
<name>A0ABD2A426_VESSQ</name>
<accession>A0ABD2A426</accession>